<reference evidence="2 3" key="1">
    <citation type="submission" date="2017-05" db="EMBL/GenBank/DDBJ databases">
        <title>Vagococcus spp. assemblies.</title>
        <authorList>
            <person name="Gulvik C.A."/>
        </authorList>
    </citation>
    <scope>NUCLEOTIDE SEQUENCE [LARGE SCALE GENOMIC DNA]</scope>
    <source>
        <strain evidence="2 3">NCFB 2497</strain>
    </source>
</reference>
<protein>
    <submittedName>
        <fullName evidence="2">Excisionase</fullName>
    </submittedName>
</protein>
<evidence type="ECO:0000313" key="2">
    <source>
        <dbReference type="EMBL" id="RSU05431.1"/>
    </source>
</evidence>
<dbReference type="RefSeq" id="WP_114288939.1">
    <property type="nucleotide sequence ID" value="NZ_CP081461.1"/>
</dbReference>
<proteinExistence type="predicted"/>
<dbReference type="AlphaFoldDB" id="A0A369B178"/>
<evidence type="ECO:0000259" key="1">
    <source>
        <dbReference type="Pfam" id="PF12728"/>
    </source>
</evidence>
<dbReference type="GeneID" id="63145695"/>
<dbReference type="NCBIfam" id="TIGR01764">
    <property type="entry name" value="excise"/>
    <property type="match status" value="1"/>
</dbReference>
<evidence type="ECO:0000313" key="3">
    <source>
        <dbReference type="Proteomes" id="UP000288197"/>
    </source>
</evidence>
<dbReference type="GO" id="GO:0003677">
    <property type="term" value="F:DNA binding"/>
    <property type="evidence" value="ECO:0007669"/>
    <property type="project" value="InterPro"/>
</dbReference>
<comment type="caution">
    <text evidence="2">The sequence shown here is derived from an EMBL/GenBank/DDBJ whole genome shotgun (WGS) entry which is preliminary data.</text>
</comment>
<dbReference type="InterPro" id="IPR010093">
    <property type="entry name" value="SinI_DNA-bd"/>
</dbReference>
<name>A0A369B178_9ENTE</name>
<gene>
    <name evidence="2" type="ORF">CBF32_00080</name>
</gene>
<dbReference type="OrthoDB" id="26294at2"/>
<dbReference type="Proteomes" id="UP000288197">
    <property type="component" value="Unassembled WGS sequence"/>
</dbReference>
<dbReference type="InterPro" id="IPR041657">
    <property type="entry name" value="HTH_17"/>
</dbReference>
<dbReference type="Pfam" id="PF12728">
    <property type="entry name" value="HTH_17"/>
    <property type="match status" value="1"/>
</dbReference>
<accession>A0A369B178</accession>
<organism evidence="2 3">
    <name type="scientific">Vagococcus fluvialis</name>
    <dbReference type="NCBI Taxonomy" id="2738"/>
    <lineage>
        <taxon>Bacteria</taxon>
        <taxon>Bacillati</taxon>
        <taxon>Bacillota</taxon>
        <taxon>Bacilli</taxon>
        <taxon>Lactobacillales</taxon>
        <taxon>Enterococcaceae</taxon>
        <taxon>Vagococcus</taxon>
    </lineage>
</organism>
<sequence length="79" mass="8774">MGTNLALVSLDDLELLVAKQSIKNEVWKAEEAAKYLKCSQSQIKKQATEGIVPGVKVGTEWRFSSIALFEYVSKSKVNK</sequence>
<keyword evidence="3" id="KW-1185">Reference proteome</keyword>
<dbReference type="EMBL" id="NGJX01000001">
    <property type="protein sequence ID" value="RSU05431.1"/>
    <property type="molecule type" value="Genomic_DNA"/>
</dbReference>
<feature type="domain" description="Helix-turn-helix" evidence="1">
    <location>
        <begin position="29"/>
        <end position="74"/>
    </location>
</feature>